<feature type="domain" description="Autophagy-related protein 13 N-terminal" evidence="6">
    <location>
        <begin position="90"/>
        <end position="199"/>
    </location>
</feature>
<evidence type="ECO:0000256" key="2">
    <source>
        <dbReference type="ARBA" id="ARBA00023242"/>
    </source>
</evidence>
<dbReference type="InterPro" id="IPR058543">
    <property type="entry name" value="Beta-prop_RSE1/DDB1/CPSF1_2nd"/>
</dbReference>
<dbReference type="Gene3D" id="3.30.900.10">
    <property type="entry name" value="HORMA domain"/>
    <property type="match status" value="1"/>
</dbReference>
<feature type="region of interest" description="Disordered" evidence="4">
    <location>
        <begin position="287"/>
        <end position="306"/>
    </location>
</feature>
<name>A0ABN8IM18_9NEOP</name>
<evidence type="ECO:0000259" key="5">
    <source>
        <dbReference type="Pfam" id="PF03178"/>
    </source>
</evidence>
<sequence length="2014" mass="224037">MAPDAAFSNISDKNEFTKFAKFLAYKGVQVIVESRKGVKIEANSKPRTTDSDWFNLQIPDSPEVNQATKNALPSDKILETIRSKLHVEISVQTEDGDEMVLELWTLELDETQFDTSLKAMNTVYFRMGILLKSVITISRITPAYHLSRKQRTESFTIFYRVYNGEPKTKALGDSVKKIQAGTLKTPLGGLCFTVSYRTSFTISPNRSDKSETLLLKSDHFELSPKHVIFESKKNKNTKERECRPCRPVDLDRPLRNAAFVDELVIQQAIHDFLEIIPVPKCKVRPRPCTPAKGRATQSKSTQDLDLTTISKSPTSMELPPKKFSGFRGENEPPLKLLHFPFADNHPIRELAEFYKEFFNAPHLKLSDELQTIDGLSDIKEMELANENLSKDLALYESSVLEFDELLADMCRSAEWSGNYNDETCLVTAGANIIKVFRLLPEGHTKEVNAAGQPIPPKMKLECLATYTLWGNVMSIASVKCASAGRDLLLLSFKEAKLSIVQYDPQINNLVTLSMHYFEEDDMKGGWTTHPHIPWIRVDPEFRCAVMLLYGKKLAVLPFRKDITSEEGDPLEAKPFTDSKKNQPNQQMTRSPTLASYVIVLKDLDEKIDNILDIQFLYGYYEPTLLLLYEPVRTFPGRTAVRSDTCAMAGVSLNMSARVHPVIWATSGLPFDCIQAVPVQKPLGGCLILAVNSLIYLNQSVPPYGVSLNSIATHTTNFPLRIQEGVCVTLDGARGAWLGEARLALALRGGQLYVLTLLSDSVRSVRSFHLDRAAASVLTSCVSDAPSSPPPRPLLAPGLTCVSTLSSSFEPFHFIAVFWCATPPCFCAHILRKILAPHLSASSSPLASGCKVDLIQLSTRPQMCVIEEDFLFLGSRLGNSLLLRVTERENRMLFSVDKPLEATVDLTVSEADREVPAATKEPPAQKEAQPDPAAKKRRMDTISDCVATNVIDISDQDELEVYGSDIRTSTQLTSYVFEVCDSLLNICPIGDISMGEPQLLGEEERREGPEPELELVACSGRGKNGALTVLQRSVRPQLVTAFHLPGCIDMWTVIGESETREGQKEADGSHAYLILTQEDSSMILQTGQEINEVDNSGFMSGAPTVFAGNLGANKYMVQVTTVAIRLVRNGVQLQSIQLEWTAMSAAAADPYLCVQSTCGRAVVLALRELRPRDPMSARLAPTRQGVPARPALCRATPYRDLSGLFTSTDMENVQVKGEFSGKAKGKGVKAEGFKPGAVYELNDEDELLYGGDQTPASMASIMLAEQSKNPGVPRRISRWWKKHLAEIKPTFWLFVVRDNGNLEVYSLPEMKLSFLVRDVCAGHRILADSLESVPIATSAPDEEEFSSGGRSADVARLREILVVGLGHKASRVLLLLRLDGEPLMIYQAYKYPRGNLKMRFSRMSVSFPFGYESAPFSRPDDGPEAAMLRDSVRQLRYFANVGGYGGVFVCGRTPQLLVVGGRGELRVHPLCAAAGPAPAFAPFNNTNCPHGFLYFDSKALLRFWLDSKVGTRWYSWPVWGQVMRGHISDGLALASCRSGDRGIRREGPARQGVCASQGWLRICLLAAHLSYDAPWAVRKVPLRATPHAVTFHLESRTYCLVASSAAPTAHYFRFNGEDKERSQENKGDRFPYPMQERFSVMLFSPVSWEVIPNTKVELDEWEHVTCLKNVALSYEGTRSGLRGYIAIGTNYNYSEDITSRGRIIIYDIIDVVPEPGQPLTKNRFKELYAKEQKGPVTALAQVLGYLISAVGQKIYIWQLKDNELVGVAFIDTQIYVHRLLAVKNLILVGDVYKSVSLLRYQERHRTLSLVSRDLRSAQIYDMQFMVDNSTLGFLVSEADGNLALFMYLPQARESYGGQRLIRKGDYHVGQPVHAMFRVAARSLAHSHSHSHAHAHSQADTAPRRHVTMFTTLDGGLGYVLPVSEKVYRRLLMLQNVMNNYCCHTAGLNPRAFRTYRGARRMAGGSAARGMLDGDLVALYASMPTDEKQDIAKKIGTKVEEIMADLYEIDRLTAHF</sequence>
<proteinExistence type="inferred from homology"/>
<dbReference type="Proteomes" id="UP000837857">
    <property type="component" value="Chromosome 25"/>
</dbReference>
<dbReference type="Pfam" id="PF23726">
    <property type="entry name" value="Beta-prop_RSE1_2nd"/>
    <property type="match status" value="1"/>
</dbReference>
<evidence type="ECO:0000256" key="4">
    <source>
        <dbReference type="SAM" id="MobiDB-lite"/>
    </source>
</evidence>
<organism evidence="9 10">
    <name type="scientific">Iphiclides podalirius</name>
    <name type="common">scarce swallowtail</name>
    <dbReference type="NCBI Taxonomy" id="110791"/>
    <lineage>
        <taxon>Eukaryota</taxon>
        <taxon>Metazoa</taxon>
        <taxon>Ecdysozoa</taxon>
        <taxon>Arthropoda</taxon>
        <taxon>Hexapoda</taxon>
        <taxon>Insecta</taxon>
        <taxon>Pterygota</taxon>
        <taxon>Neoptera</taxon>
        <taxon>Endopterygota</taxon>
        <taxon>Lepidoptera</taxon>
        <taxon>Glossata</taxon>
        <taxon>Ditrysia</taxon>
        <taxon>Papilionoidea</taxon>
        <taxon>Papilionidae</taxon>
        <taxon>Papilioninae</taxon>
        <taxon>Iphiclides</taxon>
    </lineage>
</organism>
<feature type="region of interest" description="Disordered" evidence="4">
    <location>
        <begin position="913"/>
        <end position="937"/>
    </location>
</feature>
<evidence type="ECO:0000313" key="9">
    <source>
        <dbReference type="EMBL" id="CAH2057864.1"/>
    </source>
</evidence>
<dbReference type="InterPro" id="IPR018846">
    <property type="entry name" value="Beta-prop_RSE1/DDB1/CPSF1_1st"/>
</dbReference>
<dbReference type="Pfam" id="PF10033">
    <property type="entry name" value="ATG13"/>
    <property type="match status" value="1"/>
</dbReference>
<comment type="subcellular location">
    <subcellularLocation>
        <location evidence="1">Nucleus</location>
    </subcellularLocation>
</comment>
<feature type="region of interest" description="Disordered" evidence="4">
    <location>
        <begin position="567"/>
        <end position="588"/>
    </location>
</feature>
<feature type="domain" description="RSE1/DDB1/CPSF1 C-terminal" evidence="5">
    <location>
        <begin position="1637"/>
        <end position="1978"/>
    </location>
</feature>
<accession>A0ABN8IM18</accession>
<dbReference type="Gene3D" id="2.130.10.10">
    <property type="entry name" value="YVTN repeat-like/Quinoprotein amine dehydrogenase"/>
    <property type="match status" value="3"/>
</dbReference>
<dbReference type="PANTHER" id="PTHR10644">
    <property type="entry name" value="DNA REPAIR/RNA PROCESSING CPSF FAMILY"/>
    <property type="match status" value="1"/>
</dbReference>
<keyword evidence="2" id="KW-0539">Nucleus</keyword>
<dbReference type="InterPro" id="IPR018731">
    <property type="entry name" value="Atg13_N"/>
</dbReference>
<dbReference type="EMBL" id="OW152837">
    <property type="protein sequence ID" value="CAH2057864.1"/>
    <property type="molecule type" value="Genomic_DNA"/>
</dbReference>
<evidence type="ECO:0000259" key="8">
    <source>
        <dbReference type="Pfam" id="PF23726"/>
    </source>
</evidence>
<feature type="compositionally biased region" description="Basic and acidic residues" evidence="4">
    <location>
        <begin position="570"/>
        <end position="580"/>
    </location>
</feature>
<dbReference type="InterPro" id="IPR004871">
    <property type="entry name" value="RSE1/DDB1/CPSF1_C"/>
</dbReference>
<comment type="similarity">
    <text evidence="3">Belongs to the ATG13 family. Metazoan subfamily.</text>
</comment>
<keyword evidence="10" id="KW-1185">Reference proteome</keyword>
<evidence type="ECO:0000259" key="7">
    <source>
        <dbReference type="Pfam" id="PF10433"/>
    </source>
</evidence>
<dbReference type="Pfam" id="PF03178">
    <property type="entry name" value="CPSF_A"/>
    <property type="match status" value="1"/>
</dbReference>
<evidence type="ECO:0000256" key="1">
    <source>
        <dbReference type="ARBA" id="ARBA00004123"/>
    </source>
</evidence>
<evidence type="ECO:0000313" key="10">
    <source>
        <dbReference type="Proteomes" id="UP000837857"/>
    </source>
</evidence>
<feature type="domain" description="RSE1/DDB1/CPSF1 first beta-propeller" evidence="7">
    <location>
        <begin position="421"/>
        <end position="759"/>
    </location>
</feature>
<gene>
    <name evidence="9" type="ORF">IPOD504_LOCUS10340</name>
</gene>
<feature type="compositionally biased region" description="Polar residues" evidence="4">
    <location>
        <begin position="295"/>
        <end position="306"/>
    </location>
</feature>
<protein>
    <recommendedName>
        <fullName evidence="3">Autophagy-related protein 13</fullName>
    </recommendedName>
</protein>
<dbReference type="Pfam" id="PF10433">
    <property type="entry name" value="Beta-prop_RSE1_1st"/>
    <property type="match status" value="1"/>
</dbReference>
<feature type="non-terminal residue" evidence="9">
    <location>
        <position position="1"/>
    </location>
</feature>
<feature type="domain" description="RSE1/DDB1/CPSF1 second beta-propeller" evidence="8">
    <location>
        <begin position="1035"/>
        <end position="1501"/>
    </location>
</feature>
<dbReference type="Gene3D" id="1.10.150.910">
    <property type="match status" value="1"/>
</dbReference>
<evidence type="ECO:0000259" key="6">
    <source>
        <dbReference type="Pfam" id="PF10033"/>
    </source>
</evidence>
<dbReference type="InterPro" id="IPR015943">
    <property type="entry name" value="WD40/YVTN_repeat-like_dom_sf"/>
</dbReference>
<dbReference type="InterPro" id="IPR036570">
    <property type="entry name" value="HORMA_dom_sf"/>
</dbReference>
<evidence type="ECO:0000256" key="3">
    <source>
        <dbReference type="RuleBase" id="RU361214"/>
    </source>
</evidence>
<dbReference type="InterPro" id="IPR050358">
    <property type="entry name" value="RSE1/DDB1/CFT1"/>
</dbReference>
<reference evidence="9" key="1">
    <citation type="submission" date="2022-03" db="EMBL/GenBank/DDBJ databases">
        <authorList>
            <person name="Martin H S."/>
        </authorList>
    </citation>
    <scope>NUCLEOTIDE SEQUENCE</scope>
</reference>
<keyword evidence="3" id="KW-0072">Autophagy</keyword>